<dbReference type="EMBL" id="CP002028">
    <property type="protein sequence ID" value="ADG82834.1"/>
    <property type="molecule type" value="Genomic_DNA"/>
</dbReference>
<dbReference type="RefSeq" id="WP_013120842.1">
    <property type="nucleotide sequence ID" value="NC_014152.1"/>
</dbReference>
<name>D5X8B4_THEPJ</name>
<dbReference type="OrthoDB" id="9794343at2"/>
<keyword evidence="1" id="KW-0812">Transmembrane</keyword>
<accession>D5X8B4</accession>
<dbReference type="AlphaFoldDB" id="D5X8B4"/>
<feature type="transmembrane region" description="Helical" evidence="1">
    <location>
        <begin position="83"/>
        <end position="102"/>
    </location>
</feature>
<dbReference type="STRING" id="635013.TherJR_1987"/>
<feature type="domain" description="DUF2062" evidence="2">
    <location>
        <begin position="28"/>
        <end position="161"/>
    </location>
</feature>
<feature type="transmembrane region" description="Helical" evidence="1">
    <location>
        <begin position="140"/>
        <end position="159"/>
    </location>
</feature>
<dbReference type="PANTHER" id="PTHR40547">
    <property type="entry name" value="SLL0298 PROTEIN"/>
    <property type="match status" value="1"/>
</dbReference>
<evidence type="ECO:0000259" key="2">
    <source>
        <dbReference type="Pfam" id="PF09835"/>
    </source>
</evidence>
<sequence length="195" mass="22590">MLKFRDIKEKIIKNLPRRHHLRGTILHRAIGEKLFKKECWTMTRHSVAAGLAVGTIVAFTPTIGVQMLLAGAAAYFLRVNIPAAIIVCWVTNPVTAPVIIPLQYKLGVRLMTVFHIRWVNIQPGLFCKLVYYAWPLWIGSLVSGLILAIIVYWAVFLSWDRLMFLKSKVDRSLHNIHEEIEHKIHHRDRKQQRNK</sequence>
<dbReference type="InterPro" id="IPR018639">
    <property type="entry name" value="DUF2062"/>
</dbReference>
<evidence type="ECO:0000313" key="4">
    <source>
        <dbReference type="Proteomes" id="UP000002377"/>
    </source>
</evidence>
<keyword evidence="4" id="KW-1185">Reference proteome</keyword>
<protein>
    <recommendedName>
        <fullName evidence="2">DUF2062 domain-containing protein</fullName>
    </recommendedName>
</protein>
<dbReference type="HOGENOM" id="CLU_102912_3_0_9"/>
<dbReference type="PANTHER" id="PTHR40547:SF1">
    <property type="entry name" value="SLL0298 PROTEIN"/>
    <property type="match status" value="1"/>
</dbReference>
<evidence type="ECO:0000256" key="1">
    <source>
        <dbReference type="SAM" id="Phobius"/>
    </source>
</evidence>
<dbReference type="KEGG" id="tjr:TherJR_1987"/>
<dbReference type="Proteomes" id="UP000002377">
    <property type="component" value="Chromosome"/>
</dbReference>
<dbReference type="eggNOG" id="COG3216">
    <property type="taxonomic scope" value="Bacteria"/>
</dbReference>
<dbReference type="Pfam" id="PF09835">
    <property type="entry name" value="DUF2062"/>
    <property type="match status" value="1"/>
</dbReference>
<evidence type="ECO:0000313" key="3">
    <source>
        <dbReference type="EMBL" id="ADG82834.1"/>
    </source>
</evidence>
<keyword evidence="1" id="KW-0472">Membrane</keyword>
<feature type="transmembrane region" description="Helical" evidence="1">
    <location>
        <begin position="114"/>
        <end position="134"/>
    </location>
</feature>
<organism evidence="3 4">
    <name type="scientific">Thermincola potens (strain JR)</name>
    <dbReference type="NCBI Taxonomy" id="635013"/>
    <lineage>
        <taxon>Bacteria</taxon>
        <taxon>Bacillati</taxon>
        <taxon>Bacillota</taxon>
        <taxon>Clostridia</taxon>
        <taxon>Eubacteriales</taxon>
        <taxon>Thermincolaceae</taxon>
        <taxon>Thermincola</taxon>
    </lineage>
</organism>
<keyword evidence="1" id="KW-1133">Transmembrane helix</keyword>
<feature type="transmembrane region" description="Helical" evidence="1">
    <location>
        <begin position="47"/>
        <end position="77"/>
    </location>
</feature>
<proteinExistence type="predicted"/>
<reference evidence="3 4" key="1">
    <citation type="submission" date="2010-05" db="EMBL/GenBank/DDBJ databases">
        <title>Complete sequence of Thermincola sp. JR.</title>
        <authorList>
            <consortium name="US DOE Joint Genome Institute"/>
            <person name="Lucas S."/>
            <person name="Copeland A."/>
            <person name="Lapidus A."/>
            <person name="Cheng J.-F."/>
            <person name="Bruce D."/>
            <person name="Goodwin L."/>
            <person name="Pitluck S."/>
            <person name="Chertkov O."/>
            <person name="Detter J.C."/>
            <person name="Han C."/>
            <person name="Tapia R."/>
            <person name="Land M."/>
            <person name="Hauser L."/>
            <person name="Kyrpides N."/>
            <person name="Mikhailova N."/>
            <person name="Hazen T.C."/>
            <person name="Woyke T."/>
        </authorList>
    </citation>
    <scope>NUCLEOTIDE SEQUENCE [LARGE SCALE GENOMIC DNA]</scope>
    <source>
        <strain evidence="3 4">JR</strain>
    </source>
</reference>
<gene>
    <name evidence="3" type="ordered locus">TherJR_1987</name>
</gene>